<reference evidence="1 2" key="1">
    <citation type="submission" date="2016-11" db="EMBL/GenBank/DDBJ databases">
        <title>The macronuclear genome of Stentor coeruleus: a giant cell with tiny introns.</title>
        <authorList>
            <person name="Slabodnick M."/>
            <person name="Ruby J.G."/>
            <person name="Reiff S.B."/>
            <person name="Swart E.C."/>
            <person name="Gosai S."/>
            <person name="Prabakaran S."/>
            <person name="Witkowska E."/>
            <person name="Larue G.E."/>
            <person name="Fisher S."/>
            <person name="Freeman R.M."/>
            <person name="Gunawardena J."/>
            <person name="Chu W."/>
            <person name="Stover N.A."/>
            <person name="Gregory B.D."/>
            <person name="Nowacki M."/>
            <person name="Derisi J."/>
            <person name="Roy S.W."/>
            <person name="Marshall W.F."/>
            <person name="Sood P."/>
        </authorList>
    </citation>
    <scope>NUCLEOTIDE SEQUENCE [LARGE SCALE GENOMIC DNA]</scope>
    <source>
        <strain evidence="1">WM001</strain>
    </source>
</reference>
<gene>
    <name evidence="1" type="ORF">SteCoe_1774</name>
</gene>
<protein>
    <submittedName>
        <fullName evidence="1">Uncharacterized protein</fullName>
    </submittedName>
</protein>
<name>A0A1R2D0Z0_9CILI</name>
<keyword evidence="2" id="KW-1185">Reference proteome</keyword>
<comment type="caution">
    <text evidence="1">The sequence shown here is derived from an EMBL/GenBank/DDBJ whole genome shotgun (WGS) entry which is preliminary data.</text>
</comment>
<organism evidence="1 2">
    <name type="scientific">Stentor coeruleus</name>
    <dbReference type="NCBI Taxonomy" id="5963"/>
    <lineage>
        <taxon>Eukaryota</taxon>
        <taxon>Sar</taxon>
        <taxon>Alveolata</taxon>
        <taxon>Ciliophora</taxon>
        <taxon>Postciliodesmatophora</taxon>
        <taxon>Heterotrichea</taxon>
        <taxon>Heterotrichida</taxon>
        <taxon>Stentoridae</taxon>
        <taxon>Stentor</taxon>
    </lineage>
</organism>
<evidence type="ECO:0000313" key="1">
    <source>
        <dbReference type="EMBL" id="OMJ94915.1"/>
    </source>
</evidence>
<dbReference type="Proteomes" id="UP000187209">
    <property type="component" value="Unassembled WGS sequence"/>
</dbReference>
<dbReference type="EMBL" id="MPUH01000019">
    <property type="protein sequence ID" value="OMJ94915.1"/>
    <property type="molecule type" value="Genomic_DNA"/>
</dbReference>
<evidence type="ECO:0000313" key="2">
    <source>
        <dbReference type="Proteomes" id="UP000187209"/>
    </source>
</evidence>
<dbReference type="AlphaFoldDB" id="A0A1R2D0Z0"/>
<accession>A0A1R2D0Z0</accession>
<proteinExistence type="predicted"/>
<sequence length="98" mass="11649">MNETLLQVFNKKYAENVLKKAEQPENNHWESFRIRTIVFSPNDLERKWTITIRELVFSKEKLQIACRTFEEKKNEAKELIIKYLFSSADSTSEYPSST</sequence>